<proteinExistence type="predicted"/>
<keyword evidence="5" id="KW-1185">Reference proteome</keyword>
<organism evidence="4 5">
    <name type="scientific">Bradyrhizobium japonicum</name>
    <dbReference type="NCBI Taxonomy" id="375"/>
    <lineage>
        <taxon>Bacteria</taxon>
        <taxon>Pseudomonadati</taxon>
        <taxon>Pseudomonadota</taxon>
        <taxon>Alphaproteobacteria</taxon>
        <taxon>Hyphomicrobiales</taxon>
        <taxon>Nitrobacteraceae</taxon>
        <taxon>Bradyrhizobium</taxon>
    </lineage>
</organism>
<evidence type="ECO:0000256" key="1">
    <source>
        <dbReference type="SAM" id="SignalP"/>
    </source>
</evidence>
<dbReference type="Gene3D" id="1.10.3360.10">
    <property type="entry name" value="VPA0735-like domain"/>
    <property type="match status" value="1"/>
</dbReference>
<dbReference type="RefSeq" id="WP_038959423.1">
    <property type="nucleotide sequence ID" value="NZ_CP066351.1"/>
</dbReference>
<name>A0ABV2SAF7_BRAJP</name>
<dbReference type="Pfam" id="PF06742">
    <property type="entry name" value="DUF1214"/>
    <property type="match status" value="1"/>
</dbReference>
<protein>
    <recommendedName>
        <fullName evidence="6">DUF1254 domain-containing protein</fullName>
    </recommendedName>
</protein>
<comment type="caution">
    <text evidence="4">The sequence shown here is derived from an EMBL/GenBank/DDBJ whole genome shotgun (WGS) entry which is preliminary data.</text>
</comment>
<keyword evidence="1" id="KW-0732">Signal</keyword>
<dbReference type="PANTHER" id="PTHR36509">
    <property type="entry name" value="BLL3101 PROTEIN"/>
    <property type="match status" value="1"/>
</dbReference>
<dbReference type="InterPro" id="IPR037049">
    <property type="entry name" value="DUF1214_C_sf"/>
</dbReference>
<sequence length="479" mass="53089">MMTRLALATFALAATLATPAFPQEPLGGQPAPGTKQSVSNLEAQVAYQRAFEATLWAMPAVAIYRFRVGLLAQPGMADNVIAAYHGPLHTFHEAITPNQVTPYIAGAADLRNGPVVLQVPAKTPKAVLYGQVVDAWQATVADVGPVGADKGEGGKYLFVPPGYSDRTPEGYFVIRSSSYRAFRSIALGGASAADAYAYSKTLKMYPLSEAANPPSTRFVDDRADPLHTLPFYDIRALKDIYDIVTVEPVQPRDKVMMGMLATIGIEPGKPFNPPEKYKAELEKGIVDAYYYMQKLDTKLFASSLYWPDRHWSFVMVPDAQHGFNFVSDNAVEIDKRAAAWFFFTFYPKVLSDKAGTVYLAPIADSNGRPLEAGKTYKLRVPKEMPAREFWSLTMYDRATWAFVNNPLDRAGLGSFNKDQMKMNPDGSVDLYVGPNAPPGQETNWIPTMDKEPYLWLRLYGPQDAFWTKTFKMPDVELVN</sequence>
<evidence type="ECO:0008006" key="6">
    <source>
        <dbReference type="Google" id="ProtNLM"/>
    </source>
</evidence>
<dbReference type="InterPro" id="IPR010679">
    <property type="entry name" value="DUF1254"/>
</dbReference>
<dbReference type="Gene3D" id="2.60.40.1610">
    <property type="entry name" value="Domain of unknown function DUF1254"/>
    <property type="match status" value="1"/>
</dbReference>
<dbReference type="InterPro" id="IPR010621">
    <property type="entry name" value="DUF1214"/>
</dbReference>
<feature type="domain" description="DUF1214" evidence="2">
    <location>
        <begin position="356"/>
        <end position="462"/>
    </location>
</feature>
<feature type="domain" description="DUF1254" evidence="3">
    <location>
        <begin position="89"/>
        <end position="206"/>
    </location>
</feature>
<gene>
    <name evidence="4" type="ORF">ABIF63_009485</name>
</gene>
<evidence type="ECO:0000313" key="4">
    <source>
        <dbReference type="EMBL" id="MET4725379.1"/>
    </source>
</evidence>
<dbReference type="InterPro" id="IPR037050">
    <property type="entry name" value="DUF1254_sf"/>
</dbReference>
<feature type="chain" id="PRO_5045060167" description="DUF1254 domain-containing protein" evidence="1">
    <location>
        <begin position="23"/>
        <end position="479"/>
    </location>
</feature>
<accession>A0ABV2SAF7</accession>
<reference evidence="4 5" key="1">
    <citation type="submission" date="2024-06" db="EMBL/GenBank/DDBJ databases">
        <title>Genomic Encyclopedia of Type Strains, Phase V (KMG-V): Genome sequencing to study the core and pangenomes of soil and plant-associated prokaryotes.</title>
        <authorList>
            <person name="Whitman W."/>
        </authorList>
    </citation>
    <scope>NUCLEOTIDE SEQUENCE [LARGE SCALE GENOMIC DNA]</scope>
    <source>
        <strain evidence="4 5">USDA 160</strain>
    </source>
</reference>
<dbReference type="Pfam" id="PF06863">
    <property type="entry name" value="DUF1254"/>
    <property type="match status" value="1"/>
</dbReference>
<evidence type="ECO:0000259" key="3">
    <source>
        <dbReference type="Pfam" id="PF06863"/>
    </source>
</evidence>
<evidence type="ECO:0000259" key="2">
    <source>
        <dbReference type="Pfam" id="PF06742"/>
    </source>
</evidence>
<dbReference type="EMBL" id="JBEPTQ010000002">
    <property type="protein sequence ID" value="MET4725379.1"/>
    <property type="molecule type" value="Genomic_DNA"/>
</dbReference>
<dbReference type="Proteomes" id="UP001549291">
    <property type="component" value="Unassembled WGS sequence"/>
</dbReference>
<dbReference type="SUPFAM" id="SSF160935">
    <property type="entry name" value="VPA0735-like"/>
    <property type="match status" value="1"/>
</dbReference>
<evidence type="ECO:0000313" key="5">
    <source>
        <dbReference type="Proteomes" id="UP001549291"/>
    </source>
</evidence>
<feature type="signal peptide" evidence="1">
    <location>
        <begin position="1"/>
        <end position="22"/>
    </location>
</feature>
<dbReference type="Gene3D" id="2.60.120.600">
    <property type="entry name" value="Domain of unknown function DUF1214, C-terminal domain"/>
    <property type="match status" value="1"/>
</dbReference>
<dbReference type="PANTHER" id="PTHR36509:SF3">
    <property type="entry name" value="SIGNAL PEPTIDE PROTEIN"/>
    <property type="match status" value="1"/>
</dbReference>